<feature type="compositionally biased region" description="Polar residues" evidence="9">
    <location>
        <begin position="32"/>
        <end position="42"/>
    </location>
</feature>
<dbReference type="PANTHER" id="PTHR22748">
    <property type="entry name" value="AP ENDONUCLEASE"/>
    <property type="match status" value="1"/>
</dbReference>
<keyword evidence="2 6" id="KW-0479">Metal-binding</keyword>
<evidence type="ECO:0000313" key="11">
    <source>
        <dbReference type="EMBL" id="TEB26553.1"/>
    </source>
</evidence>
<feature type="binding site" evidence="6">
    <location>
        <position position="329"/>
    </location>
    <ligand>
        <name>Mg(2+)</name>
        <dbReference type="ChEBI" id="CHEBI:18420"/>
        <label>1</label>
    </ligand>
</feature>
<evidence type="ECO:0000256" key="4">
    <source>
        <dbReference type="ARBA" id="ARBA00022842"/>
    </source>
</evidence>
<evidence type="ECO:0000256" key="7">
    <source>
        <dbReference type="PIRSR" id="PIRSR604808-3"/>
    </source>
</evidence>
<feature type="active site" evidence="5">
    <location>
        <position position="185"/>
    </location>
</feature>
<organism evidence="11 12">
    <name type="scientific">Coprinellus micaceus</name>
    <name type="common">Glistening ink-cap mushroom</name>
    <name type="synonym">Coprinus micaceus</name>
    <dbReference type="NCBI Taxonomy" id="71717"/>
    <lineage>
        <taxon>Eukaryota</taxon>
        <taxon>Fungi</taxon>
        <taxon>Dikarya</taxon>
        <taxon>Basidiomycota</taxon>
        <taxon>Agaricomycotina</taxon>
        <taxon>Agaricomycetes</taxon>
        <taxon>Agaricomycetidae</taxon>
        <taxon>Agaricales</taxon>
        <taxon>Agaricineae</taxon>
        <taxon>Psathyrellaceae</taxon>
        <taxon>Coprinellus</taxon>
    </lineage>
</organism>
<feature type="binding site" evidence="6">
    <location>
        <position position="226"/>
    </location>
    <ligand>
        <name>Mg(2+)</name>
        <dbReference type="ChEBI" id="CHEBI:18420"/>
        <label>1</label>
    </ligand>
</feature>
<feature type="domain" description="Endonuclease/exonuclease/phosphatase" evidence="10">
    <location>
        <begin position="80"/>
        <end position="330"/>
    </location>
</feature>
<evidence type="ECO:0000256" key="8">
    <source>
        <dbReference type="RuleBase" id="RU362131"/>
    </source>
</evidence>
<feature type="binding site" evidence="6">
    <location>
        <position position="330"/>
    </location>
    <ligand>
        <name>Mg(2+)</name>
        <dbReference type="ChEBI" id="CHEBI:18420"/>
        <label>1</label>
    </ligand>
</feature>
<protein>
    <recommendedName>
        <fullName evidence="10">Endonuclease/exonuclease/phosphatase domain-containing protein</fullName>
    </recommendedName>
</protein>
<dbReference type="Pfam" id="PF03372">
    <property type="entry name" value="Exo_endo_phos"/>
    <property type="match status" value="1"/>
</dbReference>
<feature type="binding site" evidence="6">
    <location>
        <position position="83"/>
    </location>
    <ligand>
        <name>Mg(2+)</name>
        <dbReference type="ChEBI" id="CHEBI:18420"/>
        <label>1</label>
    </ligand>
</feature>
<evidence type="ECO:0000256" key="5">
    <source>
        <dbReference type="PIRSR" id="PIRSR604808-1"/>
    </source>
</evidence>
<sequence>MPPKRTASTKGSGSKRKIEERDTDNEEETQRVESQSTASGSKGSLKRTKTEYFQNGQPKNKVLPVKITFDKKAEGTLRIATWNVCGFAASQKKGFKHYVEAEDPDILVLNETKVNDVPTDLSLNARYPHQYWSIASKKGYSGTAILSKLEPLTITKTLPGHPNTDLCKGRIITLEFDNAYVVGTYVVNAGQDLKTLPAKEEWNRHFEAYLRELDAKKPVVWTGDLNVAPTAIDLANSKKAYNKQAGHTESEIRAFKRILEDPDDESAAKFTDVWRQLHPELQHYTYWSYRFNCREKCIGWRLDMFVLSERIAEKVKMCEIRDEIYGASDHCPLVMDIDAGVL</sequence>
<evidence type="ECO:0000256" key="1">
    <source>
        <dbReference type="ARBA" id="ARBA00007092"/>
    </source>
</evidence>
<feature type="binding site" evidence="6">
    <location>
        <position position="111"/>
    </location>
    <ligand>
        <name>Mg(2+)</name>
        <dbReference type="ChEBI" id="CHEBI:18420"/>
        <label>1</label>
    </ligand>
</feature>
<evidence type="ECO:0000313" key="12">
    <source>
        <dbReference type="Proteomes" id="UP000298030"/>
    </source>
</evidence>
<evidence type="ECO:0000256" key="3">
    <source>
        <dbReference type="ARBA" id="ARBA00022801"/>
    </source>
</evidence>
<dbReference type="GO" id="GO:0008081">
    <property type="term" value="F:phosphoric diester hydrolase activity"/>
    <property type="evidence" value="ECO:0007669"/>
    <property type="project" value="TreeGrafter"/>
</dbReference>
<keyword evidence="8" id="KW-0234">DNA repair</keyword>
<keyword evidence="12" id="KW-1185">Reference proteome</keyword>
<feature type="active site" description="Proton acceptor" evidence="5">
    <location>
        <position position="330"/>
    </location>
</feature>
<feature type="compositionally biased region" description="Polar residues" evidence="9">
    <location>
        <begin position="1"/>
        <end position="12"/>
    </location>
</feature>
<dbReference type="EMBL" id="QPFP01000047">
    <property type="protein sequence ID" value="TEB26553.1"/>
    <property type="molecule type" value="Genomic_DNA"/>
</dbReference>
<dbReference type="GO" id="GO:0006284">
    <property type="term" value="P:base-excision repair"/>
    <property type="evidence" value="ECO:0007669"/>
    <property type="project" value="TreeGrafter"/>
</dbReference>
<dbReference type="CDD" id="cd09087">
    <property type="entry name" value="Ape1-like_AP-endo"/>
    <property type="match status" value="1"/>
</dbReference>
<dbReference type="AlphaFoldDB" id="A0A4Y7SXG4"/>
<dbReference type="STRING" id="71717.A0A4Y7SXG4"/>
<dbReference type="SUPFAM" id="SSF56219">
    <property type="entry name" value="DNase I-like"/>
    <property type="match status" value="1"/>
</dbReference>
<dbReference type="GO" id="GO:0003906">
    <property type="term" value="F:DNA-(apurinic or apyrimidinic site) endonuclease activity"/>
    <property type="evidence" value="ECO:0007669"/>
    <property type="project" value="TreeGrafter"/>
</dbReference>
<feature type="site" description="Important for catalytic activity" evidence="7">
    <location>
        <position position="303"/>
    </location>
</feature>
<comment type="caution">
    <text evidence="11">The sequence shown here is derived from an EMBL/GenBank/DDBJ whole genome shotgun (WGS) entry which is preliminary data.</text>
</comment>
<evidence type="ECO:0000256" key="2">
    <source>
        <dbReference type="ARBA" id="ARBA00022723"/>
    </source>
</evidence>
<evidence type="ECO:0000259" key="10">
    <source>
        <dbReference type="Pfam" id="PF03372"/>
    </source>
</evidence>
<keyword evidence="6" id="KW-0464">Manganese</keyword>
<dbReference type="InterPro" id="IPR005135">
    <property type="entry name" value="Endo/exonuclease/phosphatase"/>
</dbReference>
<feature type="site" description="Transition state stabilizer" evidence="7">
    <location>
        <position position="226"/>
    </location>
</feature>
<feature type="site" description="Interaction with DNA substrate" evidence="7">
    <location>
        <position position="330"/>
    </location>
</feature>
<dbReference type="PANTHER" id="PTHR22748:SF6">
    <property type="entry name" value="DNA-(APURINIC OR APYRIMIDINIC SITE) ENDONUCLEASE"/>
    <property type="match status" value="1"/>
</dbReference>
<dbReference type="InterPro" id="IPR036691">
    <property type="entry name" value="Endo/exonu/phosph_ase_sf"/>
</dbReference>
<dbReference type="NCBIfam" id="TIGR00633">
    <property type="entry name" value="xth"/>
    <property type="match status" value="1"/>
</dbReference>
<dbReference type="NCBIfam" id="TIGR00195">
    <property type="entry name" value="exoDNase_III"/>
    <property type="match status" value="1"/>
</dbReference>
<dbReference type="GO" id="GO:0005634">
    <property type="term" value="C:nucleus"/>
    <property type="evidence" value="ECO:0007669"/>
    <property type="project" value="TreeGrafter"/>
</dbReference>
<feature type="region of interest" description="Disordered" evidence="9">
    <location>
        <begin position="1"/>
        <end position="55"/>
    </location>
</feature>
<name>A0A4Y7SXG4_COPMI</name>
<proteinExistence type="inferred from homology"/>
<reference evidence="11 12" key="1">
    <citation type="journal article" date="2019" name="Nat. Ecol. Evol.">
        <title>Megaphylogeny resolves global patterns of mushroom evolution.</title>
        <authorList>
            <person name="Varga T."/>
            <person name="Krizsan K."/>
            <person name="Foldi C."/>
            <person name="Dima B."/>
            <person name="Sanchez-Garcia M."/>
            <person name="Sanchez-Ramirez S."/>
            <person name="Szollosi G.J."/>
            <person name="Szarkandi J.G."/>
            <person name="Papp V."/>
            <person name="Albert L."/>
            <person name="Andreopoulos W."/>
            <person name="Angelini C."/>
            <person name="Antonin V."/>
            <person name="Barry K.W."/>
            <person name="Bougher N.L."/>
            <person name="Buchanan P."/>
            <person name="Buyck B."/>
            <person name="Bense V."/>
            <person name="Catcheside P."/>
            <person name="Chovatia M."/>
            <person name="Cooper J."/>
            <person name="Damon W."/>
            <person name="Desjardin D."/>
            <person name="Finy P."/>
            <person name="Geml J."/>
            <person name="Haridas S."/>
            <person name="Hughes K."/>
            <person name="Justo A."/>
            <person name="Karasinski D."/>
            <person name="Kautmanova I."/>
            <person name="Kiss B."/>
            <person name="Kocsube S."/>
            <person name="Kotiranta H."/>
            <person name="LaButti K.M."/>
            <person name="Lechner B.E."/>
            <person name="Liimatainen K."/>
            <person name="Lipzen A."/>
            <person name="Lukacs Z."/>
            <person name="Mihaltcheva S."/>
            <person name="Morgado L.N."/>
            <person name="Niskanen T."/>
            <person name="Noordeloos M.E."/>
            <person name="Ohm R.A."/>
            <person name="Ortiz-Santana B."/>
            <person name="Ovrebo C."/>
            <person name="Racz N."/>
            <person name="Riley R."/>
            <person name="Savchenko A."/>
            <person name="Shiryaev A."/>
            <person name="Soop K."/>
            <person name="Spirin V."/>
            <person name="Szebenyi C."/>
            <person name="Tomsovsky M."/>
            <person name="Tulloss R.E."/>
            <person name="Uehling J."/>
            <person name="Grigoriev I.V."/>
            <person name="Vagvolgyi C."/>
            <person name="Papp T."/>
            <person name="Martin F.M."/>
            <person name="Miettinen O."/>
            <person name="Hibbett D.S."/>
            <person name="Nagy L.G."/>
        </authorList>
    </citation>
    <scope>NUCLEOTIDE SEQUENCE [LARGE SCALE GENOMIC DNA]</scope>
    <source>
        <strain evidence="11 12">FP101781</strain>
    </source>
</reference>
<comment type="cofactor">
    <cofactor evidence="6 8">
        <name>Mg(2+)</name>
        <dbReference type="ChEBI" id="CHEBI:18420"/>
    </cofactor>
    <cofactor evidence="6 8">
        <name>Mn(2+)</name>
        <dbReference type="ChEBI" id="CHEBI:29035"/>
    </cofactor>
    <text evidence="6 8">Probably binds two magnesium or manganese ions per subunit.</text>
</comment>
<keyword evidence="8" id="KW-0227">DNA damage</keyword>
<dbReference type="Gene3D" id="3.60.10.10">
    <property type="entry name" value="Endonuclease/exonuclease/phosphatase"/>
    <property type="match status" value="1"/>
</dbReference>
<feature type="binding site" evidence="6">
    <location>
        <position position="224"/>
    </location>
    <ligand>
        <name>Mg(2+)</name>
        <dbReference type="ChEBI" id="CHEBI:18420"/>
        <label>1</label>
    </ligand>
</feature>
<dbReference type="OrthoDB" id="498125at2759"/>
<dbReference type="Proteomes" id="UP000298030">
    <property type="component" value="Unassembled WGS sequence"/>
</dbReference>
<dbReference type="InterPro" id="IPR004808">
    <property type="entry name" value="AP_endonuc_1"/>
</dbReference>
<accession>A0A4Y7SXG4</accession>
<evidence type="ECO:0000256" key="9">
    <source>
        <dbReference type="SAM" id="MobiDB-lite"/>
    </source>
</evidence>
<keyword evidence="4 6" id="KW-0460">Magnesium</keyword>
<dbReference type="GO" id="GO:0046872">
    <property type="term" value="F:metal ion binding"/>
    <property type="evidence" value="ECO:0007669"/>
    <property type="project" value="UniProtKB-KW"/>
</dbReference>
<evidence type="ECO:0000256" key="6">
    <source>
        <dbReference type="PIRSR" id="PIRSR604808-2"/>
    </source>
</evidence>
<dbReference type="GO" id="GO:0008311">
    <property type="term" value="F:double-stranded DNA 3'-5' DNA exonuclease activity"/>
    <property type="evidence" value="ECO:0007669"/>
    <property type="project" value="TreeGrafter"/>
</dbReference>
<feature type="active site" description="Proton donor/acceptor" evidence="5">
    <location>
        <position position="224"/>
    </location>
</feature>
<gene>
    <name evidence="11" type="ORF">FA13DRAFT_1737207</name>
</gene>
<comment type="similarity">
    <text evidence="1 8">Belongs to the DNA repair enzymes AP/ExoA family.</text>
</comment>
<dbReference type="PROSITE" id="PS51435">
    <property type="entry name" value="AP_NUCLEASE_F1_4"/>
    <property type="match status" value="1"/>
</dbReference>
<keyword evidence="3" id="KW-0378">Hydrolase</keyword>